<dbReference type="KEGG" id="ipu:108274852"/>
<reference evidence="2" key="1">
    <citation type="journal article" date="2016" name="Nat. Commun.">
        <title>The channel catfish genome sequence provides insights into the evolution of scale formation in teleosts.</title>
        <authorList>
            <person name="Liu Z."/>
            <person name="Liu S."/>
            <person name="Yao J."/>
            <person name="Bao L."/>
            <person name="Zhang J."/>
            <person name="Li Y."/>
            <person name="Jiang C."/>
            <person name="Sun L."/>
            <person name="Wang R."/>
            <person name="Zhang Y."/>
            <person name="Zhou T."/>
            <person name="Zeng Q."/>
            <person name="Fu Q."/>
            <person name="Gao S."/>
            <person name="Li N."/>
            <person name="Koren S."/>
            <person name="Jiang Y."/>
            <person name="Zimin A."/>
            <person name="Xu P."/>
            <person name="Phillippy A.M."/>
            <person name="Geng X."/>
            <person name="Song L."/>
            <person name="Sun F."/>
            <person name="Li C."/>
            <person name="Wang X."/>
            <person name="Chen A."/>
            <person name="Jin Y."/>
            <person name="Yuan Z."/>
            <person name="Yang Y."/>
            <person name="Tan S."/>
            <person name="Peatman E."/>
            <person name="Lu J."/>
            <person name="Qin Z."/>
            <person name="Dunham R."/>
            <person name="Li Z."/>
            <person name="Sonstegard T."/>
            <person name="Feng J."/>
            <person name="Danzmann R.G."/>
            <person name="Schroeder S."/>
            <person name="Scheffler B."/>
            <person name="Duke M.V."/>
            <person name="Ballard L."/>
            <person name="Kucuktas H."/>
            <person name="Kaltenboeck L."/>
            <person name="Liu H."/>
            <person name="Armbruster J."/>
            <person name="Xie Y."/>
            <person name="Kirby M.L."/>
            <person name="Tian Y."/>
            <person name="Flanagan M.E."/>
            <person name="Mu W."/>
            <person name="Waldbieser G.C."/>
        </authorList>
    </citation>
    <scope>NUCLEOTIDE SEQUENCE [LARGE SCALE GENOMIC DNA]</scope>
    <source>
        <strain evidence="2">SDA103</strain>
    </source>
</reference>
<dbReference type="Proteomes" id="UP000221080">
    <property type="component" value="Chromosome 14"/>
</dbReference>
<gene>
    <name evidence="3" type="primary">LOC108274852</name>
</gene>
<evidence type="ECO:0000256" key="1">
    <source>
        <dbReference type="SAM" id="Coils"/>
    </source>
</evidence>
<feature type="coiled-coil region" evidence="1">
    <location>
        <begin position="1"/>
        <end position="50"/>
    </location>
</feature>
<dbReference type="RefSeq" id="XP_017340775.1">
    <property type="nucleotide sequence ID" value="XM_017485286.2"/>
</dbReference>
<keyword evidence="1" id="KW-0175">Coiled coil</keyword>
<evidence type="ECO:0000313" key="2">
    <source>
        <dbReference type="Proteomes" id="UP000221080"/>
    </source>
</evidence>
<name>A0A2D0SEV1_ICTPU</name>
<proteinExistence type="predicted"/>
<accession>A0A2D0SEV1</accession>
<reference evidence="3" key="2">
    <citation type="submission" date="2025-08" db="UniProtKB">
        <authorList>
            <consortium name="RefSeq"/>
        </authorList>
    </citation>
    <scope>IDENTIFICATION</scope>
    <source>
        <tissue evidence="3">Blood</tissue>
    </source>
</reference>
<dbReference type="OrthoDB" id="10063052at2759"/>
<protein>
    <submittedName>
        <fullName evidence="3">Uncharacterized protein LOC108274852</fullName>
    </submittedName>
</protein>
<organism evidence="2 3">
    <name type="scientific">Ictalurus punctatus</name>
    <name type="common">Channel catfish</name>
    <name type="synonym">Silurus punctatus</name>
    <dbReference type="NCBI Taxonomy" id="7998"/>
    <lineage>
        <taxon>Eukaryota</taxon>
        <taxon>Metazoa</taxon>
        <taxon>Chordata</taxon>
        <taxon>Craniata</taxon>
        <taxon>Vertebrata</taxon>
        <taxon>Euteleostomi</taxon>
        <taxon>Actinopterygii</taxon>
        <taxon>Neopterygii</taxon>
        <taxon>Teleostei</taxon>
        <taxon>Ostariophysi</taxon>
        <taxon>Siluriformes</taxon>
        <taxon>Ictaluridae</taxon>
        <taxon>Ictalurus</taxon>
    </lineage>
</organism>
<sequence length="247" mass="27531">MAEFEEIIKAVEDGIEEAEEASEGLSGEAREEIEEVIAETRTAIEELSTTQNKLQEFLKSIGNCVAKVAKFTAETVAVGAILWGVNVALNKLLPQHDQKETKTRMRNVIKALSDVINTEATINKKVLEWMEVHKDDTITLDGYEVSLEAILTKYIKPLVEASEKAETIAESLQEKVDGKTQFKCPSADVMRKFMDVTDVYIKAFTDLIAFIMKNVDHVVELQSFPVKEGDVIDLAAKLNAAKDLPLW</sequence>
<keyword evidence="2" id="KW-1185">Reference proteome</keyword>
<dbReference type="AlphaFoldDB" id="A0A2D0SEV1"/>
<dbReference type="GeneID" id="108274852"/>
<evidence type="ECO:0000313" key="3">
    <source>
        <dbReference type="RefSeq" id="XP_017340775.1"/>
    </source>
</evidence>